<dbReference type="Proteomes" id="UP000245119">
    <property type="component" value="Linkage Group LG8"/>
</dbReference>
<proteinExistence type="inferred from homology"/>
<dbReference type="PANTHER" id="PTHR46949:SF1">
    <property type="entry name" value="AT07979P2"/>
    <property type="match status" value="1"/>
</dbReference>
<comment type="similarity">
    <text evidence="1">Belongs to the FAM89 family.</text>
</comment>
<organism evidence="3 4">
    <name type="scientific">Pomacea canaliculata</name>
    <name type="common">Golden apple snail</name>
    <dbReference type="NCBI Taxonomy" id="400727"/>
    <lineage>
        <taxon>Eukaryota</taxon>
        <taxon>Metazoa</taxon>
        <taxon>Spiralia</taxon>
        <taxon>Lophotrochozoa</taxon>
        <taxon>Mollusca</taxon>
        <taxon>Gastropoda</taxon>
        <taxon>Caenogastropoda</taxon>
        <taxon>Architaenioglossa</taxon>
        <taxon>Ampullarioidea</taxon>
        <taxon>Ampullariidae</taxon>
        <taxon>Pomacea</taxon>
    </lineage>
</organism>
<dbReference type="Pfam" id="PF14854">
    <property type="entry name" value="LURAP"/>
    <property type="match status" value="1"/>
</dbReference>
<dbReference type="InterPro" id="IPR039499">
    <property type="entry name" value="LURA1/LRA25"/>
</dbReference>
<evidence type="ECO:0000313" key="3">
    <source>
        <dbReference type="EMBL" id="PVD26513.1"/>
    </source>
</evidence>
<dbReference type="AlphaFoldDB" id="A0A2T7NZE4"/>
<feature type="compositionally biased region" description="Basic and acidic residues" evidence="2">
    <location>
        <begin position="22"/>
        <end position="31"/>
    </location>
</feature>
<keyword evidence="4" id="KW-1185">Reference proteome</keyword>
<name>A0A2T7NZE4_POMCA</name>
<dbReference type="EMBL" id="PZQS01000008">
    <property type="protein sequence ID" value="PVD26513.1"/>
    <property type="molecule type" value="Genomic_DNA"/>
</dbReference>
<evidence type="ECO:0000256" key="2">
    <source>
        <dbReference type="SAM" id="MobiDB-lite"/>
    </source>
</evidence>
<accession>A0A2T7NZE4</accession>
<protein>
    <submittedName>
        <fullName evidence="3">Uncharacterized protein</fullName>
    </submittedName>
</protein>
<comment type="caution">
    <text evidence="3">The sequence shown here is derived from an EMBL/GenBank/DDBJ whole genome shotgun (WGS) entry which is preliminary data.</text>
</comment>
<evidence type="ECO:0000256" key="1">
    <source>
        <dbReference type="ARBA" id="ARBA00038125"/>
    </source>
</evidence>
<reference evidence="3 4" key="1">
    <citation type="submission" date="2018-04" db="EMBL/GenBank/DDBJ databases">
        <title>The genome of golden apple snail Pomacea canaliculata provides insight into stress tolerance and invasive adaptation.</title>
        <authorList>
            <person name="Liu C."/>
            <person name="Liu B."/>
            <person name="Ren Y."/>
            <person name="Zhang Y."/>
            <person name="Wang H."/>
            <person name="Li S."/>
            <person name="Jiang F."/>
            <person name="Yin L."/>
            <person name="Zhang G."/>
            <person name="Qian W."/>
            <person name="Fan W."/>
        </authorList>
    </citation>
    <scope>NUCLEOTIDE SEQUENCE [LARGE SCALE GENOMIC DNA]</scope>
    <source>
        <strain evidence="3">SZHN2017</strain>
        <tissue evidence="3">Muscle</tissue>
    </source>
</reference>
<evidence type="ECO:0000313" key="4">
    <source>
        <dbReference type="Proteomes" id="UP000245119"/>
    </source>
</evidence>
<sequence>MLKTLAKDSVPGAKALFNGDLGGKEDSDSEAHTGGVAATPFNRLNQALDTLKKEMASLRHLDMSLFCQLLSLNEAIQEFKISMQDRYSEYTGSEYTGSEYNGSEYSYGGMGSRTGSFSSLIEESDWNTDFRMNYDDPNSPSSAAEGINDMGEITASASSLMQQIEALALRADADFSL</sequence>
<gene>
    <name evidence="3" type="ORF">C0Q70_14190</name>
</gene>
<dbReference type="STRING" id="400727.A0A2T7NZE4"/>
<feature type="region of interest" description="Disordered" evidence="2">
    <location>
        <begin position="17"/>
        <end position="36"/>
    </location>
</feature>
<dbReference type="PANTHER" id="PTHR46949">
    <property type="entry name" value="LEUCINE REPEAT ADAPTER PROTEIN 25"/>
    <property type="match status" value="1"/>
</dbReference>